<dbReference type="KEGG" id="pdg:BCM40_08410"/>
<dbReference type="Proteomes" id="UP000092495">
    <property type="component" value="Chromosome"/>
</dbReference>
<protein>
    <submittedName>
        <fullName evidence="1">Uncharacterized protein</fullName>
    </submittedName>
</protein>
<dbReference type="EMBL" id="CP016543">
    <property type="protein sequence ID" value="ANU23391.1"/>
    <property type="molecule type" value="Genomic_DNA"/>
</dbReference>
<evidence type="ECO:0000313" key="2">
    <source>
        <dbReference type="Proteomes" id="UP000092495"/>
    </source>
</evidence>
<gene>
    <name evidence="1" type="ORF">BCM40_08410</name>
</gene>
<accession>A0A1C7EID5</accession>
<dbReference type="STRING" id="414778.BCM40_08410"/>
<keyword evidence="2" id="KW-1185">Reference proteome</keyword>
<sequence>MNWNLNNTNITLEYSHINLKTLLEEICKNKNTFSHYEFAQWCDNLTMIFEDDEREWDDEETVMIGVARDIECQWDLFLVNTYSMEELQSIDLSKVELPQQWFIDWKKEMD</sequence>
<dbReference type="RefSeq" id="WP_065526427.1">
    <property type="nucleotide sequence ID" value="NZ_CP016543.2"/>
</dbReference>
<name>A0A1C7EID5_9BACL</name>
<dbReference type="AlphaFoldDB" id="A0A1C7EID5"/>
<proteinExistence type="predicted"/>
<organism evidence="1 2">
    <name type="scientific">Planococcus donghaensis</name>
    <dbReference type="NCBI Taxonomy" id="414778"/>
    <lineage>
        <taxon>Bacteria</taxon>
        <taxon>Bacillati</taxon>
        <taxon>Bacillota</taxon>
        <taxon>Bacilli</taxon>
        <taxon>Bacillales</taxon>
        <taxon>Caryophanaceae</taxon>
        <taxon>Planococcus</taxon>
    </lineage>
</organism>
<reference evidence="1" key="1">
    <citation type="submission" date="2016-10" db="EMBL/GenBank/DDBJ databases">
        <authorList>
            <person name="See-Too W.S."/>
        </authorList>
    </citation>
    <scope>NUCLEOTIDE SEQUENCE</scope>
    <source>
        <strain evidence="1">DSM 22276</strain>
    </source>
</reference>
<evidence type="ECO:0000313" key="1">
    <source>
        <dbReference type="EMBL" id="ANU23391.1"/>
    </source>
</evidence>
<dbReference type="OrthoDB" id="6401746at2"/>